<dbReference type="Proteomes" id="UP000646365">
    <property type="component" value="Unassembled WGS sequence"/>
</dbReference>
<evidence type="ECO:0000313" key="2">
    <source>
        <dbReference type="Proteomes" id="UP000646365"/>
    </source>
</evidence>
<dbReference type="AlphaFoldDB" id="A0A8J3E4X1"/>
<proteinExistence type="predicted"/>
<organism evidence="1 2">
    <name type="scientific">Aliidongia dinghuensis</name>
    <dbReference type="NCBI Taxonomy" id="1867774"/>
    <lineage>
        <taxon>Bacteria</taxon>
        <taxon>Pseudomonadati</taxon>
        <taxon>Pseudomonadota</taxon>
        <taxon>Alphaproteobacteria</taxon>
        <taxon>Rhodospirillales</taxon>
        <taxon>Dongiaceae</taxon>
        <taxon>Aliidongia</taxon>
    </lineage>
</organism>
<name>A0A8J3E4X1_9PROT</name>
<gene>
    <name evidence="1" type="ORF">GCM10011611_41060</name>
</gene>
<accession>A0A8J3E4X1</accession>
<comment type="caution">
    <text evidence="1">The sequence shown here is derived from an EMBL/GenBank/DDBJ whole genome shotgun (WGS) entry which is preliminary data.</text>
</comment>
<evidence type="ECO:0000313" key="1">
    <source>
        <dbReference type="EMBL" id="GGF30754.1"/>
    </source>
</evidence>
<reference evidence="1" key="2">
    <citation type="submission" date="2020-09" db="EMBL/GenBank/DDBJ databases">
        <authorList>
            <person name="Sun Q."/>
            <person name="Zhou Y."/>
        </authorList>
    </citation>
    <scope>NUCLEOTIDE SEQUENCE</scope>
    <source>
        <strain evidence="1">CGMCC 1.15725</strain>
    </source>
</reference>
<dbReference type="EMBL" id="BMJQ01000011">
    <property type="protein sequence ID" value="GGF30754.1"/>
    <property type="molecule type" value="Genomic_DNA"/>
</dbReference>
<keyword evidence="2" id="KW-1185">Reference proteome</keyword>
<dbReference type="RefSeq" id="WP_189049239.1">
    <property type="nucleotide sequence ID" value="NZ_BMJQ01000011.1"/>
</dbReference>
<sequence length="73" mass="8348">MKSLQAFHRESDDIRLLDHLLPRAMTRLERALERFRAELPAPGDEIAAELAAARLGLRMVIDRRQARRRDGGA</sequence>
<protein>
    <submittedName>
        <fullName evidence="1">Uncharacterized protein</fullName>
    </submittedName>
</protein>
<reference evidence="1" key="1">
    <citation type="journal article" date="2014" name="Int. J. Syst. Evol. Microbiol.">
        <title>Complete genome sequence of Corynebacterium casei LMG S-19264T (=DSM 44701T), isolated from a smear-ripened cheese.</title>
        <authorList>
            <consortium name="US DOE Joint Genome Institute (JGI-PGF)"/>
            <person name="Walter F."/>
            <person name="Albersmeier A."/>
            <person name="Kalinowski J."/>
            <person name="Ruckert C."/>
        </authorList>
    </citation>
    <scope>NUCLEOTIDE SEQUENCE</scope>
    <source>
        <strain evidence="1">CGMCC 1.15725</strain>
    </source>
</reference>